<dbReference type="SUPFAM" id="SSF88713">
    <property type="entry name" value="Glycoside hydrolase/deacetylase"/>
    <property type="match status" value="1"/>
</dbReference>
<comment type="caution">
    <text evidence="1">The sequence shown here is derived from an EMBL/GenBank/DDBJ whole genome shotgun (WGS) entry which is preliminary data.</text>
</comment>
<dbReference type="AlphaFoldDB" id="A0A8G2FG75"/>
<dbReference type="GO" id="GO:0005975">
    <property type="term" value="P:carbohydrate metabolic process"/>
    <property type="evidence" value="ECO:0007669"/>
    <property type="project" value="InterPro"/>
</dbReference>
<sequence length="311" mass="31594">MPRVPPSLKLFWGCVAAVVVIGVAVLQYLGPIKSVPALAARGNGIPVPSPMLQAASSVDPAWKIPHPGPYGVTPMHYYAARATAAADEPRVAIMIAGIGYALTPSLAAVHNLPPQISLALSPYAPHDETIAAAARAAGHETIIGLPMQVDGEPTFTAGDDALRAGSAAPHNLKRLDWALSRAAGYAGVTDTIGLTVPELFLKHQHAAAWLGGQLAKAGVFMIIASPNVTPPPGVASSIADIVIDPDTGIAAETADLNRLGTIALAHGHALGVLDRPTGPAIAALAAWCKSLGAAHIALVPVSALALPAGSR</sequence>
<dbReference type="RefSeq" id="WP_029311049.1">
    <property type="nucleotide sequence ID" value="NZ_DAOMCH010000002.1"/>
</dbReference>
<dbReference type="Gene3D" id="3.20.20.370">
    <property type="entry name" value="Glycoside hydrolase/deacetylase"/>
    <property type="match status" value="1"/>
</dbReference>
<dbReference type="InterPro" id="IPR006837">
    <property type="entry name" value="Divergent_DAC"/>
</dbReference>
<evidence type="ECO:0000313" key="1">
    <source>
        <dbReference type="EMBL" id="SIQ76848.1"/>
    </source>
</evidence>
<dbReference type="EMBL" id="FTNE01000009">
    <property type="protein sequence ID" value="SIQ76848.1"/>
    <property type="molecule type" value="Genomic_DNA"/>
</dbReference>
<dbReference type="InterPro" id="IPR011330">
    <property type="entry name" value="Glyco_hydro/deAcase_b/a-brl"/>
</dbReference>
<dbReference type="Proteomes" id="UP000186308">
    <property type="component" value="Unassembled WGS sequence"/>
</dbReference>
<gene>
    <name evidence="1" type="ORF">SAMN05421828_10933</name>
</gene>
<dbReference type="Pfam" id="PF04748">
    <property type="entry name" value="Polysacc_deac_2"/>
    <property type="match status" value="1"/>
</dbReference>
<dbReference type="PANTHER" id="PTHR30105">
    <property type="entry name" value="UNCHARACTERIZED YIBQ-RELATED"/>
    <property type="match status" value="1"/>
</dbReference>
<name>A0A8G2FG75_ACIRU</name>
<reference evidence="1 2" key="1">
    <citation type="submission" date="2017-01" db="EMBL/GenBank/DDBJ databases">
        <authorList>
            <person name="Varghese N."/>
            <person name="Submissions S."/>
        </authorList>
    </citation>
    <scope>NUCLEOTIDE SEQUENCE [LARGE SCALE GENOMIC DNA]</scope>
    <source>
        <strain evidence="1 2">ATCC 35905</strain>
    </source>
</reference>
<proteinExistence type="predicted"/>
<keyword evidence="2" id="KW-1185">Reference proteome</keyword>
<dbReference type="PANTHER" id="PTHR30105:SF2">
    <property type="entry name" value="DIVERGENT POLYSACCHARIDE DEACETYLASE SUPERFAMILY"/>
    <property type="match status" value="1"/>
</dbReference>
<evidence type="ECO:0008006" key="3">
    <source>
        <dbReference type="Google" id="ProtNLM"/>
    </source>
</evidence>
<organism evidence="1 2">
    <name type="scientific">Acidiphilium rubrum</name>
    <dbReference type="NCBI Taxonomy" id="526"/>
    <lineage>
        <taxon>Bacteria</taxon>
        <taxon>Pseudomonadati</taxon>
        <taxon>Pseudomonadota</taxon>
        <taxon>Alphaproteobacteria</taxon>
        <taxon>Acetobacterales</taxon>
        <taxon>Acidocellaceae</taxon>
        <taxon>Acidiphilium</taxon>
    </lineage>
</organism>
<dbReference type="OrthoDB" id="9784811at2"/>
<dbReference type="CDD" id="cd10936">
    <property type="entry name" value="CE4_DAC2"/>
    <property type="match status" value="1"/>
</dbReference>
<accession>A0A8G2FG75</accession>
<evidence type="ECO:0000313" key="2">
    <source>
        <dbReference type="Proteomes" id="UP000186308"/>
    </source>
</evidence>
<protein>
    <recommendedName>
        <fullName evidence="3">Divergent polysaccharide deacetylase family protein</fullName>
    </recommendedName>
</protein>